<sequence length="76" mass="8363">MPKAFCGSSQSSSWLNIISAEDDVYWLYGIEGFSIMRPNYDGTTHGLVCACDVVFETPKLPSPQNLVKPPQTPVRA</sequence>
<dbReference type="AlphaFoldDB" id="A0AAD8V4B6"/>
<comment type="caution">
    <text evidence="1">The sequence shown here is derived from an EMBL/GenBank/DDBJ whole genome shotgun (WGS) entry which is preliminary data.</text>
</comment>
<dbReference type="EMBL" id="JAHLJV010000043">
    <property type="protein sequence ID" value="KAK1585564.1"/>
    <property type="molecule type" value="Genomic_DNA"/>
</dbReference>
<gene>
    <name evidence="1" type="ORF">LY79DRAFT_558359</name>
</gene>
<proteinExistence type="predicted"/>
<accession>A0AAD8V4B6</accession>
<reference evidence="1" key="1">
    <citation type="submission" date="2021-06" db="EMBL/GenBank/DDBJ databases">
        <title>Comparative genomics, transcriptomics and evolutionary studies reveal genomic signatures of adaptation to plant cell wall in hemibiotrophic fungi.</title>
        <authorList>
            <consortium name="DOE Joint Genome Institute"/>
            <person name="Baroncelli R."/>
            <person name="Diaz J.F."/>
            <person name="Benocci T."/>
            <person name="Peng M."/>
            <person name="Battaglia E."/>
            <person name="Haridas S."/>
            <person name="Andreopoulos W."/>
            <person name="Labutti K."/>
            <person name="Pangilinan J."/>
            <person name="Floch G.L."/>
            <person name="Makela M.R."/>
            <person name="Henrissat B."/>
            <person name="Grigoriev I.V."/>
            <person name="Crouch J.A."/>
            <person name="De Vries R.P."/>
            <person name="Sukno S.A."/>
            <person name="Thon M.R."/>
        </authorList>
    </citation>
    <scope>NUCLEOTIDE SEQUENCE</scope>
    <source>
        <strain evidence="1">CBS 125086</strain>
    </source>
</reference>
<dbReference type="RefSeq" id="XP_060412585.1">
    <property type="nucleotide sequence ID" value="XM_060558176.1"/>
</dbReference>
<evidence type="ECO:0000313" key="2">
    <source>
        <dbReference type="Proteomes" id="UP001230504"/>
    </source>
</evidence>
<dbReference type="Proteomes" id="UP001230504">
    <property type="component" value="Unassembled WGS sequence"/>
</dbReference>
<evidence type="ECO:0000313" key="1">
    <source>
        <dbReference type="EMBL" id="KAK1585564.1"/>
    </source>
</evidence>
<organism evidence="1 2">
    <name type="scientific">Colletotrichum navitas</name>
    <dbReference type="NCBI Taxonomy" id="681940"/>
    <lineage>
        <taxon>Eukaryota</taxon>
        <taxon>Fungi</taxon>
        <taxon>Dikarya</taxon>
        <taxon>Ascomycota</taxon>
        <taxon>Pezizomycotina</taxon>
        <taxon>Sordariomycetes</taxon>
        <taxon>Hypocreomycetidae</taxon>
        <taxon>Glomerellales</taxon>
        <taxon>Glomerellaceae</taxon>
        <taxon>Colletotrichum</taxon>
        <taxon>Colletotrichum graminicola species complex</taxon>
    </lineage>
</organism>
<keyword evidence="2" id="KW-1185">Reference proteome</keyword>
<protein>
    <submittedName>
        <fullName evidence="1">Uncharacterized protein</fullName>
    </submittedName>
</protein>
<name>A0AAD8V4B6_9PEZI</name>
<dbReference type="GeneID" id="85442416"/>